<feature type="region of interest" description="Disordered" evidence="1">
    <location>
        <begin position="1"/>
        <end position="23"/>
    </location>
</feature>
<feature type="region of interest" description="Disordered" evidence="1">
    <location>
        <begin position="187"/>
        <end position="219"/>
    </location>
</feature>
<dbReference type="EMBL" id="PQWB01000005">
    <property type="protein sequence ID" value="POZ63895.1"/>
    <property type="molecule type" value="Genomic_DNA"/>
</dbReference>
<protein>
    <submittedName>
        <fullName evidence="2">Uncharacterized protein</fullName>
    </submittedName>
</protein>
<reference evidence="3" key="1">
    <citation type="submission" date="2018-02" db="EMBL/GenBank/DDBJ databases">
        <authorList>
            <person name="O'Hara-Hanley K."/>
            <person name="Soby S."/>
        </authorList>
    </citation>
    <scope>NUCLEOTIDE SEQUENCE [LARGE SCALE GENOMIC DNA]</scope>
    <source>
        <strain evidence="3">MWU14-2602</strain>
    </source>
</reference>
<dbReference type="AlphaFoldDB" id="A0A2S5DLF1"/>
<keyword evidence="3" id="KW-1185">Reference proteome</keyword>
<dbReference type="Proteomes" id="UP000237082">
    <property type="component" value="Unassembled WGS sequence"/>
</dbReference>
<dbReference type="OrthoDB" id="8592039at2"/>
<accession>A0A2S5DLF1</accession>
<gene>
    <name evidence="2" type="ORF">C2I19_00555</name>
</gene>
<evidence type="ECO:0000313" key="3">
    <source>
        <dbReference type="Proteomes" id="UP000237082"/>
    </source>
</evidence>
<organism evidence="2 3">
    <name type="scientific">Chromobacterium alticapitis</name>
    <dbReference type="NCBI Taxonomy" id="2073169"/>
    <lineage>
        <taxon>Bacteria</taxon>
        <taxon>Pseudomonadati</taxon>
        <taxon>Pseudomonadota</taxon>
        <taxon>Betaproteobacteria</taxon>
        <taxon>Neisseriales</taxon>
        <taxon>Chromobacteriaceae</taxon>
        <taxon>Chromobacterium</taxon>
    </lineage>
</organism>
<evidence type="ECO:0000313" key="2">
    <source>
        <dbReference type="EMBL" id="POZ63895.1"/>
    </source>
</evidence>
<comment type="caution">
    <text evidence="2">The sequence shown here is derived from an EMBL/GenBank/DDBJ whole genome shotgun (WGS) entry which is preliminary data.</text>
</comment>
<sequence>MPSCILPPRKPQQPPRRASGGAPLPEMLLQRVNLVCALERWPGQARAEWLAVLSRQLARDGVPAAELAAALDAHLAIHASAHAADHEAFEERAAILEFDGGLPRAEAELKAARRNDCQGCRHWRGEATLPDARQRAAMLVGLAPARLGNATVGVCAARYRPWRASNIAGEADYLRWHYIGECSREPAATSPAAAARPPALRTPQNGHPAASAAAPCPPG</sequence>
<name>A0A2S5DLF1_9NEIS</name>
<evidence type="ECO:0000256" key="1">
    <source>
        <dbReference type="SAM" id="MobiDB-lite"/>
    </source>
</evidence>
<proteinExistence type="predicted"/>
<dbReference type="RefSeq" id="WP_103900785.1">
    <property type="nucleotide sequence ID" value="NZ_PQWB01000005.1"/>
</dbReference>